<comment type="caution">
    <text evidence="2">The sequence shown here is derived from an EMBL/GenBank/DDBJ whole genome shotgun (WGS) entry which is preliminary data.</text>
</comment>
<sequence>MAHIRGVHTYPLVSREARPRASSPQDSSEAPQAPTVLSSKGGCHLTLLNVDTRHGDHRLLHPLTHQYTAFHLRESKPQALERRLGMHSLILMPQLILSVLPTLPQKPSSRGLLITTQKVLFYSL</sequence>
<evidence type="ECO:0000256" key="1">
    <source>
        <dbReference type="SAM" id="MobiDB-lite"/>
    </source>
</evidence>
<reference evidence="2 3" key="1">
    <citation type="journal article" date="2018" name="PLoS Genet.">
        <title>Population sequencing reveals clonal diversity and ancestral inbreeding in the grapevine cultivar Chardonnay.</title>
        <authorList>
            <person name="Roach M.J."/>
            <person name="Johnson D.L."/>
            <person name="Bohlmann J."/>
            <person name="van Vuuren H.J."/>
            <person name="Jones S.J."/>
            <person name="Pretorius I.S."/>
            <person name="Schmidt S.A."/>
            <person name="Borneman A.R."/>
        </authorList>
    </citation>
    <scope>NUCLEOTIDE SEQUENCE [LARGE SCALE GENOMIC DNA]</scope>
    <source>
        <strain evidence="3">cv. Chardonnay</strain>
        <tissue evidence="2">Leaf</tissue>
    </source>
</reference>
<gene>
    <name evidence="2" type="ORF">CK203_098136</name>
</gene>
<protein>
    <submittedName>
        <fullName evidence="2">Uncharacterized protein</fullName>
    </submittedName>
</protein>
<dbReference type="AlphaFoldDB" id="A0A438C653"/>
<proteinExistence type="predicted"/>
<evidence type="ECO:0000313" key="2">
    <source>
        <dbReference type="EMBL" id="RVW18732.1"/>
    </source>
</evidence>
<dbReference type="EMBL" id="QGNW01002514">
    <property type="protein sequence ID" value="RVW18732.1"/>
    <property type="molecule type" value="Genomic_DNA"/>
</dbReference>
<organism evidence="2 3">
    <name type="scientific">Vitis vinifera</name>
    <name type="common">Grape</name>
    <dbReference type="NCBI Taxonomy" id="29760"/>
    <lineage>
        <taxon>Eukaryota</taxon>
        <taxon>Viridiplantae</taxon>
        <taxon>Streptophyta</taxon>
        <taxon>Embryophyta</taxon>
        <taxon>Tracheophyta</taxon>
        <taxon>Spermatophyta</taxon>
        <taxon>Magnoliopsida</taxon>
        <taxon>eudicotyledons</taxon>
        <taxon>Gunneridae</taxon>
        <taxon>Pentapetalae</taxon>
        <taxon>rosids</taxon>
        <taxon>Vitales</taxon>
        <taxon>Vitaceae</taxon>
        <taxon>Viteae</taxon>
        <taxon>Vitis</taxon>
    </lineage>
</organism>
<evidence type="ECO:0000313" key="3">
    <source>
        <dbReference type="Proteomes" id="UP000288805"/>
    </source>
</evidence>
<name>A0A438C653_VITVI</name>
<accession>A0A438C653</accession>
<dbReference type="Proteomes" id="UP000288805">
    <property type="component" value="Unassembled WGS sequence"/>
</dbReference>
<feature type="compositionally biased region" description="Polar residues" evidence="1">
    <location>
        <begin position="22"/>
        <end position="38"/>
    </location>
</feature>
<feature type="region of interest" description="Disordered" evidence="1">
    <location>
        <begin position="12"/>
        <end position="40"/>
    </location>
</feature>